<dbReference type="AlphaFoldDB" id="A0A930G0Z4"/>
<proteinExistence type="predicted"/>
<reference evidence="3" key="1">
    <citation type="submission" date="2020-04" db="EMBL/GenBank/DDBJ databases">
        <title>Deep metagenomics examines the oral microbiome during advanced dental caries in children, revealing novel taxa and co-occurrences with host molecules.</title>
        <authorList>
            <person name="Baker J.L."/>
            <person name="Morton J.T."/>
            <person name="Dinis M."/>
            <person name="Alvarez R."/>
            <person name="Tran N.C."/>
            <person name="Knight R."/>
            <person name="Edlund A."/>
        </authorList>
    </citation>
    <scope>NUCLEOTIDE SEQUENCE</scope>
    <source>
        <strain evidence="3">JCVI_32_bin.24</strain>
    </source>
</reference>
<name>A0A930G0Z4_9RHOO</name>
<evidence type="ECO:0000313" key="3">
    <source>
        <dbReference type="EMBL" id="MBF1166440.1"/>
    </source>
</evidence>
<evidence type="ECO:0000313" key="4">
    <source>
        <dbReference type="Proteomes" id="UP000718593"/>
    </source>
</evidence>
<dbReference type="Gene3D" id="3.40.50.2300">
    <property type="match status" value="1"/>
</dbReference>
<evidence type="ECO:0000259" key="2">
    <source>
        <dbReference type="PROSITE" id="PS50110"/>
    </source>
</evidence>
<dbReference type="InterPro" id="IPR001789">
    <property type="entry name" value="Sig_transdc_resp-reg_receiver"/>
</dbReference>
<dbReference type="InterPro" id="IPR011006">
    <property type="entry name" value="CheY-like_superfamily"/>
</dbReference>
<comment type="caution">
    <text evidence="3">The sequence shown here is derived from an EMBL/GenBank/DDBJ whole genome shotgun (WGS) entry which is preliminary data.</text>
</comment>
<dbReference type="GO" id="GO:0000160">
    <property type="term" value="P:phosphorelay signal transduction system"/>
    <property type="evidence" value="ECO:0007669"/>
    <property type="project" value="InterPro"/>
</dbReference>
<dbReference type="PROSITE" id="PS50110">
    <property type="entry name" value="RESPONSE_REGULATORY"/>
    <property type="match status" value="1"/>
</dbReference>
<feature type="modified residue" description="4-aspartylphosphate" evidence="1">
    <location>
        <position position="70"/>
    </location>
</feature>
<accession>A0A930G0Z4</accession>
<dbReference type="Proteomes" id="UP000718593">
    <property type="component" value="Unassembled WGS sequence"/>
</dbReference>
<dbReference type="EMBL" id="JABZMI010000456">
    <property type="protein sequence ID" value="MBF1166440.1"/>
    <property type="molecule type" value="Genomic_DNA"/>
</dbReference>
<keyword evidence="1" id="KW-0597">Phosphoprotein</keyword>
<organism evidence="3 4">
    <name type="scientific">Dechloromonas agitata</name>
    <dbReference type="NCBI Taxonomy" id="73030"/>
    <lineage>
        <taxon>Bacteria</taxon>
        <taxon>Pseudomonadati</taxon>
        <taxon>Pseudomonadota</taxon>
        <taxon>Betaproteobacteria</taxon>
        <taxon>Rhodocyclales</taxon>
        <taxon>Azonexaceae</taxon>
        <taxon>Dechloromonas</taxon>
    </lineage>
</organism>
<dbReference type="Pfam" id="PF00072">
    <property type="entry name" value="Response_reg"/>
    <property type="match status" value="1"/>
</dbReference>
<protein>
    <submittedName>
        <fullName evidence="3">Response regulator</fullName>
    </submittedName>
</protein>
<evidence type="ECO:0000256" key="1">
    <source>
        <dbReference type="PROSITE-ProRule" id="PRU00169"/>
    </source>
</evidence>
<sequence length="79" mass="8854">MNVINALYELATLPGIPSQQRILIVDDEPHFRRAYSSLLAADERMIDEAATGLVALEKLKEGRIDLVILDLRLPDISRP</sequence>
<feature type="non-terminal residue" evidence="3">
    <location>
        <position position="79"/>
    </location>
</feature>
<dbReference type="SUPFAM" id="SSF52172">
    <property type="entry name" value="CheY-like"/>
    <property type="match status" value="1"/>
</dbReference>
<feature type="domain" description="Response regulatory" evidence="2">
    <location>
        <begin position="21"/>
        <end position="79"/>
    </location>
</feature>
<gene>
    <name evidence="3" type="ORF">HXL68_15540</name>
</gene>